<name>A0ACB9PKB8_BAUVA</name>
<accession>A0ACB9PKB8</accession>
<evidence type="ECO:0000313" key="2">
    <source>
        <dbReference type="Proteomes" id="UP000828941"/>
    </source>
</evidence>
<comment type="caution">
    <text evidence="1">The sequence shown here is derived from an EMBL/GenBank/DDBJ whole genome shotgun (WGS) entry which is preliminary data.</text>
</comment>
<dbReference type="Proteomes" id="UP000828941">
    <property type="component" value="Chromosome 4"/>
</dbReference>
<dbReference type="EMBL" id="CM039429">
    <property type="protein sequence ID" value="KAI4348967.1"/>
    <property type="molecule type" value="Genomic_DNA"/>
</dbReference>
<protein>
    <submittedName>
        <fullName evidence="1">Uncharacterized protein</fullName>
    </submittedName>
</protein>
<gene>
    <name evidence="1" type="ORF">L6164_009626</name>
</gene>
<reference evidence="1 2" key="1">
    <citation type="journal article" date="2022" name="DNA Res.">
        <title>Chromosomal-level genome assembly of the orchid tree Bauhinia variegata (Leguminosae; Cercidoideae) supports the allotetraploid origin hypothesis of Bauhinia.</title>
        <authorList>
            <person name="Zhong Y."/>
            <person name="Chen Y."/>
            <person name="Zheng D."/>
            <person name="Pang J."/>
            <person name="Liu Y."/>
            <person name="Luo S."/>
            <person name="Meng S."/>
            <person name="Qian L."/>
            <person name="Wei D."/>
            <person name="Dai S."/>
            <person name="Zhou R."/>
        </authorList>
    </citation>
    <scope>NUCLEOTIDE SEQUENCE [LARGE SCALE GENOMIC DNA]</scope>
    <source>
        <strain evidence="1">BV-YZ2020</strain>
    </source>
</reference>
<evidence type="ECO:0000313" key="1">
    <source>
        <dbReference type="EMBL" id="KAI4348967.1"/>
    </source>
</evidence>
<keyword evidence="2" id="KW-1185">Reference proteome</keyword>
<proteinExistence type="predicted"/>
<organism evidence="1 2">
    <name type="scientific">Bauhinia variegata</name>
    <name type="common">Purple orchid tree</name>
    <name type="synonym">Phanera variegata</name>
    <dbReference type="NCBI Taxonomy" id="167791"/>
    <lineage>
        <taxon>Eukaryota</taxon>
        <taxon>Viridiplantae</taxon>
        <taxon>Streptophyta</taxon>
        <taxon>Embryophyta</taxon>
        <taxon>Tracheophyta</taxon>
        <taxon>Spermatophyta</taxon>
        <taxon>Magnoliopsida</taxon>
        <taxon>eudicotyledons</taxon>
        <taxon>Gunneridae</taxon>
        <taxon>Pentapetalae</taxon>
        <taxon>rosids</taxon>
        <taxon>fabids</taxon>
        <taxon>Fabales</taxon>
        <taxon>Fabaceae</taxon>
        <taxon>Cercidoideae</taxon>
        <taxon>Cercideae</taxon>
        <taxon>Bauhiniinae</taxon>
        <taxon>Bauhinia</taxon>
    </lineage>
</organism>
<sequence>MKGETHFMAHQSQSQLPSDLPLELQKTHNSEGDLIEQESSFLSSCRRNDGDNDDTQNPSASKRSNEEIALQELEAIPIIDVTKQSVESEVLGLAEDSGLERLKRHRVEVAGRVWIPDIWGQEELLKDWIDCSAFDAPLVTSRIMSARAALVQEGRRATAAGIRIENRC</sequence>